<proteinExistence type="predicted"/>
<dbReference type="Proteomes" id="UP001500051">
    <property type="component" value="Unassembled WGS sequence"/>
</dbReference>
<evidence type="ECO:0000313" key="2">
    <source>
        <dbReference type="Proteomes" id="UP001500051"/>
    </source>
</evidence>
<reference evidence="2" key="1">
    <citation type="journal article" date="2019" name="Int. J. Syst. Evol. Microbiol.">
        <title>The Global Catalogue of Microorganisms (GCM) 10K type strain sequencing project: providing services to taxonomists for standard genome sequencing and annotation.</title>
        <authorList>
            <consortium name="The Broad Institute Genomics Platform"/>
            <consortium name="The Broad Institute Genome Sequencing Center for Infectious Disease"/>
            <person name="Wu L."/>
            <person name="Ma J."/>
        </authorList>
    </citation>
    <scope>NUCLEOTIDE SEQUENCE [LARGE SCALE GENOMIC DNA]</scope>
    <source>
        <strain evidence="2">JCM 16548</strain>
    </source>
</reference>
<accession>A0ABP7DN76</accession>
<protein>
    <submittedName>
        <fullName evidence="1">Uncharacterized protein</fullName>
    </submittedName>
</protein>
<dbReference type="EMBL" id="BAAAYX010000010">
    <property type="protein sequence ID" value="GAA3706775.1"/>
    <property type="molecule type" value="Genomic_DNA"/>
</dbReference>
<organism evidence="1 2">
    <name type="scientific">Microlunatus aurantiacus</name>
    <dbReference type="NCBI Taxonomy" id="446786"/>
    <lineage>
        <taxon>Bacteria</taxon>
        <taxon>Bacillati</taxon>
        <taxon>Actinomycetota</taxon>
        <taxon>Actinomycetes</taxon>
        <taxon>Propionibacteriales</taxon>
        <taxon>Propionibacteriaceae</taxon>
        <taxon>Microlunatus</taxon>
    </lineage>
</organism>
<gene>
    <name evidence="1" type="ORF">GCM10022204_25810</name>
</gene>
<name>A0ABP7DN76_9ACTN</name>
<comment type="caution">
    <text evidence="1">The sequence shown here is derived from an EMBL/GenBank/DDBJ whole genome shotgun (WGS) entry which is preliminary data.</text>
</comment>
<dbReference type="RefSeq" id="WP_344812785.1">
    <property type="nucleotide sequence ID" value="NZ_BAAAYX010000010.1"/>
</dbReference>
<evidence type="ECO:0000313" key="1">
    <source>
        <dbReference type="EMBL" id="GAA3706775.1"/>
    </source>
</evidence>
<sequence>MNADLIDQLLAEYEQQRTAYADPALEAVRTAIFLEDVFGITLRDDQIDLAVLTDPIALRVLISDAAVPH</sequence>
<keyword evidence="2" id="KW-1185">Reference proteome</keyword>